<evidence type="ECO:0000313" key="3">
    <source>
        <dbReference type="Proteomes" id="UP000736335"/>
    </source>
</evidence>
<gene>
    <name evidence="2" type="ORF">BJ322DRAFT_1212921</name>
</gene>
<accession>A0A9P6H8F9</accession>
<comment type="caution">
    <text evidence="2">The sequence shown here is derived from an EMBL/GenBank/DDBJ whole genome shotgun (WGS) entry which is preliminary data.</text>
</comment>
<evidence type="ECO:0000256" key="1">
    <source>
        <dbReference type="SAM" id="MobiDB-lite"/>
    </source>
</evidence>
<evidence type="ECO:0000313" key="2">
    <source>
        <dbReference type="EMBL" id="KAF9781522.1"/>
    </source>
</evidence>
<feature type="compositionally biased region" description="Polar residues" evidence="1">
    <location>
        <begin position="171"/>
        <end position="185"/>
    </location>
</feature>
<name>A0A9P6H8F9_9AGAM</name>
<feature type="region of interest" description="Disordered" evidence="1">
    <location>
        <begin position="1"/>
        <end position="232"/>
    </location>
</feature>
<protein>
    <submittedName>
        <fullName evidence="2">Uncharacterized protein</fullName>
    </submittedName>
</protein>
<proteinExistence type="predicted"/>
<keyword evidence="3" id="KW-1185">Reference proteome</keyword>
<reference evidence="2" key="1">
    <citation type="journal article" date="2020" name="Nat. Commun.">
        <title>Large-scale genome sequencing of mycorrhizal fungi provides insights into the early evolution of symbiotic traits.</title>
        <authorList>
            <person name="Miyauchi S."/>
            <person name="Kiss E."/>
            <person name="Kuo A."/>
            <person name="Drula E."/>
            <person name="Kohler A."/>
            <person name="Sanchez-Garcia M."/>
            <person name="Morin E."/>
            <person name="Andreopoulos B."/>
            <person name="Barry K.W."/>
            <person name="Bonito G."/>
            <person name="Buee M."/>
            <person name="Carver A."/>
            <person name="Chen C."/>
            <person name="Cichocki N."/>
            <person name="Clum A."/>
            <person name="Culley D."/>
            <person name="Crous P.W."/>
            <person name="Fauchery L."/>
            <person name="Girlanda M."/>
            <person name="Hayes R.D."/>
            <person name="Keri Z."/>
            <person name="LaButti K."/>
            <person name="Lipzen A."/>
            <person name="Lombard V."/>
            <person name="Magnuson J."/>
            <person name="Maillard F."/>
            <person name="Murat C."/>
            <person name="Nolan M."/>
            <person name="Ohm R.A."/>
            <person name="Pangilinan J."/>
            <person name="Pereira M.F."/>
            <person name="Perotto S."/>
            <person name="Peter M."/>
            <person name="Pfister S."/>
            <person name="Riley R."/>
            <person name="Sitrit Y."/>
            <person name="Stielow J.B."/>
            <person name="Szollosi G."/>
            <person name="Zifcakova L."/>
            <person name="Stursova M."/>
            <person name="Spatafora J.W."/>
            <person name="Tedersoo L."/>
            <person name="Vaario L.M."/>
            <person name="Yamada A."/>
            <person name="Yan M."/>
            <person name="Wang P."/>
            <person name="Xu J."/>
            <person name="Bruns T."/>
            <person name="Baldrian P."/>
            <person name="Vilgalys R."/>
            <person name="Dunand C."/>
            <person name="Henrissat B."/>
            <person name="Grigoriev I.V."/>
            <person name="Hibbett D."/>
            <person name="Nagy L.G."/>
            <person name="Martin F.M."/>
        </authorList>
    </citation>
    <scope>NUCLEOTIDE SEQUENCE</scope>
    <source>
        <strain evidence="2">UH-Tt-Lm1</strain>
    </source>
</reference>
<organism evidence="2 3">
    <name type="scientific">Thelephora terrestris</name>
    <dbReference type="NCBI Taxonomy" id="56493"/>
    <lineage>
        <taxon>Eukaryota</taxon>
        <taxon>Fungi</taxon>
        <taxon>Dikarya</taxon>
        <taxon>Basidiomycota</taxon>
        <taxon>Agaricomycotina</taxon>
        <taxon>Agaricomycetes</taxon>
        <taxon>Thelephorales</taxon>
        <taxon>Thelephoraceae</taxon>
        <taxon>Thelephora</taxon>
    </lineage>
</organism>
<sequence length="508" mass="57015">MAEKRRAGKFTYTLEDPVGSSTKGTLAGKLPGRTRQSVRQNENDPENPPSQRVSGRNQSKRLRQQPIVASGSKNEEQDEDEENFSSGDGRSHDNELEYEDGEVSQRLKKKVHHISSQISDLDDEDIVLTPWKKKNRRTLPTAPDSGSDDDNSTALPPPHLSKTQKAKGRTTQKQLSTPAPTQAVSQHRDRPGPNAHARRAAERLGNASSVSDPVRQEPRQKGGGSHMSRQEKRAARERWTHIAKVYGMSICPWIHEADLAQALAFGEGDNIPDNHPCRRIVEFLEDREIRNHERKHPQFLSSFLLGLRELRGEIVSSLSGAAMEVLGFGDTPQSQFRDQLFNKSEHPGFIGLLDGNKFLGVGEEYLRSEQIVRALRVIIRGPASIKFLKNPSRSRMNRFNLHTIPQALLAFLATVIYYLLCGTGNFESDPVGDLEYQTFFNNRVLEIKALGPRAEKKLFGFLEEEVFGVKRKEATAEQRRQKEFSVAQLQAIKAQAAREEAEENSSGE</sequence>
<dbReference type="AlphaFoldDB" id="A0A9P6H8F9"/>
<dbReference type="OrthoDB" id="2662502at2759"/>
<reference evidence="2" key="2">
    <citation type="submission" date="2020-11" db="EMBL/GenBank/DDBJ databases">
        <authorList>
            <consortium name="DOE Joint Genome Institute"/>
            <person name="Kuo A."/>
            <person name="Miyauchi S."/>
            <person name="Kiss E."/>
            <person name="Drula E."/>
            <person name="Kohler A."/>
            <person name="Sanchez-Garcia M."/>
            <person name="Andreopoulos B."/>
            <person name="Barry K.W."/>
            <person name="Bonito G."/>
            <person name="Buee M."/>
            <person name="Carver A."/>
            <person name="Chen C."/>
            <person name="Cichocki N."/>
            <person name="Clum A."/>
            <person name="Culley D."/>
            <person name="Crous P.W."/>
            <person name="Fauchery L."/>
            <person name="Girlanda M."/>
            <person name="Hayes R."/>
            <person name="Keri Z."/>
            <person name="Labutti K."/>
            <person name="Lipzen A."/>
            <person name="Lombard V."/>
            <person name="Magnuson J."/>
            <person name="Maillard F."/>
            <person name="Morin E."/>
            <person name="Murat C."/>
            <person name="Nolan M."/>
            <person name="Ohm R."/>
            <person name="Pangilinan J."/>
            <person name="Pereira M."/>
            <person name="Perotto S."/>
            <person name="Peter M."/>
            <person name="Riley R."/>
            <person name="Sitrit Y."/>
            <person name="Stielow B."/>
            <person name="Szollosi G."/>
            <person name="Zifcakova L."/>
            <person name="Stursova M."/>
            <person name="Spatafora J.W."/>
            <person name="Tedersoo L."/>
            <person name="Vaario L.-M."/>
            <person name="Yamada A."/>
            <person name="Yan M."/>
            <person name="Wang P."/>
            <person name="Xu J."/>
            <person name="Bruns T."/>
            <person name="Baldrian P."/>
            <person name="Vilgalys R."/>
            <person name="Henrissat B."/>
            <person name="Grigoriev I.V."/>
            <person name="Hibbett D."/>
            <person name="Nagy L.G."/>
            <person name="Martin F.M."/>
        </authorList>
    </citation>
    <scope>NUCLEOTIDE SEQUENCE</scope>
    <source>
        <strain evidence="2">UH-Tt-Lm1</strain>
    </source>
</reference>
<dbReference type="Proteomes" id="UP000736335">
    <property type="component" value="Unassembled WGS sequence"/>
</dbReference>
<dbReference type="EMBL" id="WIUZ02000013">
    <property type="protein sequence ID" value="KAF9781522.1"/>
    <property type="molecule type" value="Genomic_DNA"/>
</dbReference>